<name>A0A5N6MNH0_9ASTR</name>
<reference evidence="1 2" key="1">
    <citation type="submission" date="2019-05" db="EMBL/GenBank/DDBJ databases">
        <title>Mikania micrantha, genome provides insights into the molecular mechanism of rapid growth.</title>
        <authorList>
            <person name="Liu B."/>
        </authorList>
    </citation>
    <scope>NUCLEOTIDE SEQUENCE [LARGE SCALE GENOMIC DNA]</scope>
    <source>
        <strain evidence="1">NLD-2019</strain>
        <tissue evidence="1">Leaf</tissue>
    </source>
</reference>
<protein>
    <submittedName>
        <fullName evidence="1">Uncharacterized protein</fullName>
    </submittedName>
</protein>
<proteinExistence type="predicted"/>
<dbReference type="Proteomes" id="UP000326396">
    <property type="component" value="Linkage Group LG5"/>
</dbReference>
<evidence type="ECO:0000313" key="1">
    <source>
        <dbReference type="EMBL" id="KAD3641592.1"/>
    </source>
</evidence>
<dbReference type="EMBL" id="SZYD01000015">
    <property type="protein sequence ID" value="KAD3641592.1"/>
    <property type="molecule type" value="Genomic_DNA"/>
</dbReference>
<evidence type="ECO:0000313" key="2">
    <source>
        <dbReference type="Proteomes" id="UP000326396"/>
    </source>
</evidence>
<dbReference type="AlphaFoldDB" id="A0A5N6MNH0"/>
<organism evidence="1 2">
    <name type="scientific">Mikania micrantha</name>
    <name type="common">bitter vine</name>
    <dbReference type="NCBI Taxonomy" id="192012"/>
    <lineage>
        <taxon>Eukaryota</taxon>
        <taxon>Viridiplantae</taxon>
        <taxon>Streptophyta</taxon>
        <taxon>Embryophyta</taxon>
        <taxon>Tracheophyta</taxon>
        <taxon>Spermatophyta</taxon>
        <taxon>Magnoliopsida</taxon>
        <taxon>eudicotyledons</taxon>
        <taxon>Gunneridae</taxon>
        <taxon>Pentapetalae</taxon>
        <taxon>asterids</taxon>
        <taxon>campanulids</taxon>
        <taxon>Asterales</taxon>
        <taxon>Asteraceae</taxon>
        <taxon>Asteroideae</taxon>
        <taxon>Heliantheae alliance</taxon>
        <taxon>Eupatorieae</taxon>
        <taxon>Mikania</taxon>
    </lineage>
</organism>
<accession>A0A5N6MNH0</accession>
<keyword evidence="2" id="KW-1185">Reference proteome</keyword>
<comment type="caution">
    <text evidence="1">The sequence shown here is derived from an EMBL/GenBank/DDBJ whole genome shotgun (WGS) entry which is preliminary data.</text>
</comment>
<sequence>MRSRWRGRGIISWLRNCRELDTLNMSVPKLDMHLPRDQILQPIPTSRQLLAGMSEPLTELELLLHLCLPRHEQEAARLCIRAQDADVAHPDAAPPRHVVGAAAGDPVGAGAGAGAGSGAEAGVGAATGAWARRLFILAKSKTLHDDVQKM</sequence>
<gene>
    <name evidence="1" type="ORF">E3N88_30816</name>
</gene>